<reference evidence="4 5" key="1">
    <citation type="journal article" date="2017" name="Nature">
        <title>Atmospheric trace gases support primary production in Antarctic desert surface soil.</title>
        <authorList>
            <person name="Ji M."/>
            <person name="Greening C."/>
            <person name="Vanwonterghem I."/>
            <person name="Carere C.R."/>
            <person name="Bay S.K."/>
            <person name="Steen J.A."/>
            <person name="Montgomery K."/>
            <person name="Lines T."/>
            <person name="Beardall J."/>
            <person name="van Dorst J."/>
            <person name="Snape I."/>
            <person name="Stott M.B."/>
            <person name="Hugenholtz P."/>
            <person name="Ferrari B.C."/>
        </authorList>
    </citation>
    <scope>NUCLEOTIDE SEQUENCE [LARGE SCALE GENOMIC DNA]</scope>
    <source>
        <strain evidence="4">RRmetagenome_bin12</strain>
    </source>
</reference>
<dbReference type="Proteomes" id="UP000248724">
    <property type="component" value="Unassembled WGS sequence"/>
</dbReference>
<dbReference type="InterPro" id="IPR011006">
    <property type="entry name" value="CheY-like_superfamily"/>
</dbReference>
<proteinExistence type="predicted"/>
<dbReference type="SUPFAM" id="SSF52172">
    <property type="entry name" value="CheY-like"/>
    <property type="match status" value="1"/>
</dbReference>
<feature type="domain" description="Response regulatory" evidence="3">
    <location>
        <begin position="26"/>
        <end position="141"/>
    </location>
</feature>
<dbReference type="PANTHER" id="PTHR44591">
    <property type="entry name" value="STRESS RESPONSE REGULATOR PROTEIN 1"/>
    <property type="match status" value="1"/>
</dbReference>
<dbReference type="SMART" id="SM00448">
    <property type="entry name" value="REC"/>
    <property type="match status" value="1"/>
</dbReference>
<sequence>MAGSLRGITSSVTGSLPSAPMGDAAQILLAEDQASVAAPVVSWLVEAGHRVRWVREMRELRQAMEDDPPDLLLLDTTLDTDGLEYFQAVRFAPEHPRAGVIILTPPGDVRTKERAQQLGAAAVMAKPLDGDALVAVVGDLLSMI</sequence>
<keyword evidence="1 2" id="KW-0597">Phosphoprotein</keyword>
<evidence type="ECO:0000259" key="3">
    <source>
        <dbReference type="PROSITE" id="PS50110"/>
    </source>
</evidence>
<dbReference type="InterPro" id="IPR050595">
    <property type="entry name" value="Bact_response_regulator"/>
</dbReference>
<dbReference type="PANTHER" id="PTHR44591:SF23">
    <property type="entry name" value="CHEY SUBFAMILY"/>
    <property type="match status" value="1"/>
</dbReference>
<evidence type="ECO:0000313" key="4">
    <source>
        <dbReference type="EMBL" id="PZR77616.1"/>
    </source>
</evidence>
<dbReference type="Gene3D" id="3.40.50.2300">
    <property type="match status" value="1"/>
</dbReference>
<feature type="modified residue" description="4-aspartylphosphate" evidence="2">
    <location>
        <position position="75"/>
    </location>
</feature>
<dbReference type="AlphaFoldDB" id="A0A2W5Z4K1"/>
<dbReference type="GO" id="GO:0000160">
    <property type="term" value="P:phosphorelay signal transduction system"/>
    <property type="evidence" value="ECO:0007669"/>
    <property type="project" value="InterPro"/>
</dbReference>
<organism evidence="4 5">
    <name type="scientific">Candidatus Aeolococcus gillhamiae</name>
    <dbReference type="NCBI Taxonomy" id="3127015"/>
    <lineage>
        <taxon>Bacteria</taxon>
        <taxon>Bacillati</taxon>
        <taxon>Candidatus Dormiibacterota</taxon>
        <taxon>Candidatus Dormibacteria</taxon>
        <taxon>Candidatus Aeolococcales</taxon>
        <taxon>Candidatus Aeolococcaceae</taxon>
        <taxon>Candidatus Aeolococcus</taxon>
    </lineage>
</organism>
<evidence type="ECO:0000256" key="1">
    <source>
        <dbReference type="ARBA" id="ARBA00022553"/>
    </source>
</evidence>
<evidence type="ECO:0000313" key="5">
    <source>
        <dbReference type="Proteomes" id="UP000248724"/>
    </source>
</evidence>
<protein>
    <recommendedName>
        <fullName evidence="3">Response regulatory domain-containing protein</fullName>
    </recommendedName>
</protein>
<dbReference type="EMBL" id="QHBU01000292">
    <property type="protein sequence ID" value="PZR77616.1"/>
    <property type="molecule type" value="Genomic_DNA"/>
</dbReference>
<name>A0A2W5Z4K1_9BACT</name>
<gene>
    <name evidence="4" type="ORF">DLM65_15355</name>
</gene>
<evidence type="ECO:0000256" key="2">
    <source>
        <dbReference type="PROSITE-ProRule" id="PRU00169"/>
    </source>
</evidence>
<dbReference type="Pfam" id="PF00072">
    <property type="entry name" value="Response_reg"/>
    <property type="match status" value="1"/>
</dbReference>
<dbReference type="PROSITE" id="PS50110">
    <property type="entry name" value="RESPONSE_REGULATORY"/>
    <property type="match status" value="1"/>
</dbReference>
<accession>A0A2W5Z4K1</accession>
<dbReference type="InterPro" id="IPR001789">
    <property type="entry name" value="Sig_transdc_resp-reg_receiver"/>
</dbReference>
<comment type="caution">
    <text evidence="4">The sequence shown here is derived from an EMBL/GenBank/DDBJ whole genome shotgun (WGS) entry which is preliminary data.</text>
</comment>